<name>A0AAN7I2M8_9FUNG</name>
<dbReference type="GO" id="GO:0005886">
    <property type="term" value="C:plasma membrane"/>
    <property type="evidence" value="ECO:0007669"/>
    <property type="project" value="TreeGrafter"/>
</dbReference>
<gene>
    <name evidence="7" type="ORF">ATC70_009588</name>
</gene>
<keyword evidence="3" id="KW-1133">Transmembrane helix</keyword>
<reference evidence="7 8" key="1">
    <citation type="submission" date="2022-11" db="EMBL/GenBank/DDBJ databases">
        <title>Mucor velutinosus strain NIH1002 WGS.</title>
        <authorList>
            <person name="Subramanian P."/>
            <person name="Mullikin J.C."/>
            <person name="Segre J.A."/>
            <person name="Zelazny A.M."/>
        </authorList>
    </citation>
    <scope>NUCLEOTIDE SEQUENCE [LARGE SCALE GENOMIC DNA]</scope>
    <source>
        <strain evidence="7 8">NIH1002</strain>
    </source>
</reference>
<evidence type="ECO:0000256" key="4">
    <source>
        <dbReference type="ARBA" id="ARBA00023136"/>
    </source>
</evidence>
<protein>
    <recommendedName>
        <fullName evidence="6">Syntaxin N-terminal domain-containing protein</fullName>
    </recommendedName>
</protein>
<evidence type="ECO:0000313" key="8">
    <source>
        <dbReference type="Proteomes" id="UP001304243"/>
    </source>
</evidence>
<feature type="coiled-coil region" evidence="5">
    <location>
        <begin position="149"/>
        <end position="218"/>
    </location>
</feature>
<evidence type="ECO:0000313" key="7">
    <source>
        <dbReference type="EMBL" id="KAK4519353.1"/>
    </source>
</evidence>
<feature type="domain" description="Syntaxin N-terminal" evidence="6">
    <location>
        <begin position="104"/>
        <end position="224"/>
    </location>
</feature>
<dbReference type="GO" id="GO:0006887">
    <property type="term" value="P:exocytosis"/>
    <property type="evidence" value="ECO:0007669"/>
    <property type="project" value="TreeGrafter"/>
</dbReference>
<dbReference type="InterPro" id="IPR006011">
    <property type="entry name" value="Syntaxin_N"/>
</dbReference>
<dbReference type="GO" id="GO:0048278">
    <property type="term" value="P:vesicle docking"/>
    <property type="evidence" value="ECO:0007669"/>
    <property type="project" value="TreeGrafter"/>
</dbReference>
<dbReference type="GO" id="GO:0006886">
    <property type="term" value="P:intracellular protein transport"/>
    <property type="evidence" value="ECO:0007669"/>
    <property type="project" value="TreeGrafter"/>
</dbReference>
<dbReference type="GO" id="GO:0031201">
    <property type="term" value="C:SNARE complex"/>
    <property type="evidence" value="ECO:0007669"/>
    <property type="project" value="TreeGrafter"/>
</dbReference>
<comment type="subcellular location">
    <subcellularLocation>
        <location evidence="1">Membrane</location>
        <topology evidence="1">Single-pass type IV membrane protein</topology>
    </subcellularLocation>
</comment>
<dbReference type="GO" id="GO:0005484">
    <property type="term" value="F:SNAP receptor activity"/>
    <property type="evidence" value="ECO:0007669"/>
    <property type="project" value="TreeGrafter"/>
</dbReference>
<dbReference type="Gene3D" id="1.20.58.70">
    <property type="match status" value="1"/>
</dbReference>
<dbReference type="Proteomes" id="UP001304243">
    <property type="component" value="Unassembled WGS sequence"/>
</dbReference>
<sequence>MTDYRNTVSRDRLAEFRRNSNNFDDNVNANQHGNYSYQPAVQQYQHQYQQSTFDRRDLQPYYNGHATAYQAPSQLASTFAYSNYNRHENIIAQPIPTDFNEKQSSIASTEAFFVRVENIKWLVGKINENVTQVESLQTAALSSINGEKASQVNLQLEQLVHQTSKLNNEAKEHIQALELSNAKIALNASDAQMRRTQLQALKRKFIETIQRYQDIERTFEKRQRQRIERQILIVKPEATPREIENAIDSNDAPHIFAHSLLNSSRLRHSAQVLDEVQTRHRDIKKIEKTILVTQFKAM</sequence>
<accession>A0AAN7I2M8</accession>
<dbReference type="GO" id="GO:0006906">
    <property type="term" value="P:vesicle fusion"/>
    <property type="evidence" value="ECO:0007669"/>
    <property type="project" value="TreeGrafter"/>
</dbReference>
<evidence type="ECO:0000256" key="2">
    <source>
        <dbReference type="ARBA" id="ARBA00022692"/>
    </source>
</evidence>
<dbReference type="GeneID" id="89953274"/>
<evidence type="ECO:0000259" key="6">
    <source>
        <dbReference type="SMART" id="SM00503"/>
    </source>
</evidence>
<dbReference type="GO" id="GO:0000149">
    <property type="term" value="F:SNARE binding"/>
    <property type="evidence" value="ECO:0007669"/>
    <property type="project" value="TreeGrafter"/>
</dbReference>
<dbReference type="InterPro" id="IPR045242">
    <property type="entry name" value="Syntaxin"/>
</dbReference>
<keyword evidence="2" id="KW-0812">Transmembrane</keyword>
<keyword evidence="5" id="KW-0175">Coiled coil</keyword>
<dbReference type="PANTHER" id="PTHR19957">
    <property type="entry name" value="SYNTAXIN"/>
    <property type="match status" value="1"/>
</dbReference>
<keyword evidence="8" id="KW-1185">Reference proteome</keyword>
<dbReference type="SMART" id="SM00503">
    <property type="entry name" value="SynN"/>
    <property type="match status" value="1"/>
</dbReference>
<comment type="caution">
    <text evidence="7">The sequence shown here is derived from an EMBL/GenBank/DDBJ whole genome shotgun (WGS) entry which is preliminary data.</text>
</comment>
<proteinExistence type="predicted"/>
<dbReference type="PANTHER" id="PTHR19957:SF307">
    <property type="entry name" value="PROTEIN SSO1-RELATED"/>
    <property type="match status" value="1"/>
</dbReference>
<evidence type="ECO:0000256" key="3">
    <source>
        <dbReference type="ARBA" id="ARBA00022989"/>
    </source>
</evidence>
<organism evidence="7 8">
    <name type="scientific">Mucor velutinosus</name>
    <dbReference type="NCBI Taxonomy" id="708070"/>
    <lineage>
        <taxon>Eukaryota</taxon>
        <taxon>Fungi</taxon>
        <taxon>Fungi incertae sedis</taxon>
        <taxon>Mucoromycota</taxon>
        <taxon>Mucoromycotina</taxon>
        <taxon>Mucoromycetes</taxon>
        <taxon>Mucorales</taxon>
        <taxon>Mucorineae</taxon>
        <taxon>Mucoraceae</taxon>
        <taxon>Mucor</taxon>
    </lineage>
</organism>
<dbReference type="InterPro" id="IPR010989">
    <property type="entry name" value="SNARE"/>
</dbReference>
<dbReference type="SUPFAM" id="SSF47661">
    <property type="entry name" value="t-snare proteins"/>
    <property type="match status" value="1"/>
</dbReference>
<dbReference type="EMBL" id="JASEJX010000012">
    <property type="protein sequence ID" value="KAK4519353.1"/>
    <property type="molecule type" value="Genomic_DNA"/>
</dbReference>
<keyword evidence="4" id="KW-0472">Membrane</keyword>
<evidence type="ECO:0000256" key="5">
    <source>
        <dbReference type="SAM" id="Coils"/>
    </source>
</evidence>
<evidence type="ECO:0000256" key="1">
    <source>
        <dbReference type="ARBA" id="ARBA00004211"/>
    </source>
</evidence>
<dbReference type="Pfam" id="PF00804">
    <property type="entry name" value="Syntaxin"/>
    <property type="match status" value="1"/>
</dbReference>
<dbReference type="AlphaFoldDB" id="A0AAN7I2M8"/>
<dbReference type="GO" id="GO:0012505">
    <property type="term" value="C:endomembrane system"/>
    <property type="evidence" value="ECO:0007669"/>
    <property type="project" value="TreeGrafter"/>
</dbReference>
<dbReference type="RefSeq" id="XP_064686019.1">
    <property type="nucleotide sequence ID" value="XM_064828817.1"/>
</dbReference>